<organism evidence="21 22">
    <name type="scientific">Iris pallida</name>
    <name type="common">Sweet iris</name>
    <dbReference type="NCBI Taxonomy" id="29817"/>
    <lineage>
        <taxon>Eukaryota</taxon>
        <taxon>Viridiplantae</taxon>
        <taxon>Streptophyta</taxon>
        <taxon>Embryophyta</taxon>
        <taxon>Tracheophyta</taxon>
        <taxon>Spermatophyta</taxon>
        <taxon>Magnoliopsida</taxon>
        <taxon>Liliopsida</taxon>
        <taxon>Asparagales</taxon>
        <taxon>Iridaceae</taxon>
        <taxon>Iridoideae</taxon>
        <taxon>Irideae</taxon>
        <taxon>Iris</taxon>
    </lineage>
</organism>
<evidence type="ECO:0000313" key="21">
    <source>
        <dbReference type="EMBL" id="KAJ6800237.1"/>
    </source>
</evidence>
<keyword evidence="22" id="KW-1185">Reference proteome</keyword>
<dbReference type="InterPro" id="IPR029062">
    <property type="entry name" value="Class_I_gatase-like"/>
</dbReference>
<comment type="similarity">
    <text evidence="4">In the C-terminal section; belongs to the anthranilate synthase component I family.</text>
</comment>
<gene>
    <name evidence="21" type="ORF">M6B38_203085</name>
</gene>
<dbReference type="InterPro" id="IPR019999">
    <property type="entry name" value="Anth_synth_I-like"/>
</dbReference>
<dbReference type="Gene3D" id="3.40.50.880">
    <property type="match status" value="1"/>
</dbReference>
<feature type="domain" description="Chorismate-utilising enzyme C-terminal" evidence="19">
    <location>
        <begin position="582"/>
        <end position="839"/>
    </location>
</feature>
<dbReference type="SUPFAM" id="SSF56322">
    <property type="entry name" value="ADC synthase"/>
    <property type="match status" value="1"/>
</dbReference>
<evidence type="ECO:0000256" key="12">
    <source>
        <dbReference type="ARBA" id="ARBA00023268"/>
    </source>
</evidence>
<dbReference type="InterPro" id="IPR006221">
    <property type="entry name" value="TrpG/PapA_dom"/>
</dbReference>
<dbReference type="Proteomes" id="UP001140949">
    <property type="component" value="Unassembled WGS sequence"/>
</dbReference>
<evidence type="ECO:0000256" key="10">
    <source>
        <dbReference type="ARBA" id="ARBA00022946"/>
    </source>
</evidence>
<evidence type="ECO:0000256" key="14">
    <source>
        <dbReference type="ARBA" id="ARBA00031904"/>
    </source>
</evidence>
<feature type="domain" description="Glutamine amidotransferase" evidence="18">
    <location>
        <begin position="73"/>
        <end position="282"/>
    </location>
</feature>
<dbReference type="PRINTS" id="PR00096">
    <property type="entry name" value="GATASE"/>
</dbReference>
<evidence type="ECO:0000256" key="15">
    <source>
        <dbReference type="ARBA" id="ARBA00060092"/>
    </source>
</evidence>
<keyword evidence="9" id="KW-0289">Folate biosynthesis</keyword>
<evidence type="ECO:0000256" key="8">
    <source>
        <dbReference type="ARBA" id="ARBA00022679"/>
    </source>
</evidence>
<evidence type="ECO:0000256" key="9">
    <source>
        <dbReference type="ARBA" id="ARBA00022909"/>
    </source>
</evidence>
<dbReference type="GO" id="GO:0046656">
    <property type="term" value="P:folic acid biosynthetic process"/>
    <property type="evidence" value="ECO:0007669"/>
    <property type="project" value="UniProtKB-KW"/>
</dbReference>
<dbReference type="Gene3D" id="3.60.120.10">
    <property type="entry name" value="Anthranilate synthase"/>
    <property type="match status" value="1"/>
</dbReference>
<keyword evidence="7" id="KW-0934">Plastid</keyword>
<dbReference type="GO" id="GO:0008153">
    <property type="term" value="P:4-aminobenzoate biosynthetic process"/>
    <property type="evidence" value="ECO:0007669"/>
    <property type="project" value="TreeGrafter"/>
</dbReference>
<comment type="subcellular location">
    <subcellularLocation>
        <location evidence="2">Plastid</location>
        <location evidence="2">Chloroplast</location>
    </subcellularLocation>
</comment>
<dbReference type="PRINTS" id="PR00097">
    <property type="entry name" value="ANTSNTHASEII"/>
</dbReference>
<keyword evidence="12" id="KW-0511">Multifunctional enzyme</keyword>
<dbReference type="PANTHER" id="PTHR11236">
    <property type="entry name" value="AMINOBENZOATE/ANTHRANILATE SYNTHASE"/>
    <property type="match status" value="1"/>
</dbReference>
<feature type="domain" description="Anthranilate synthase component I N-terminal" evidence="20">
    <location>
        <begin position="373"/>
        <end position="516"/>
    </location>
</feature>
<evidence type="ECO:0000259" key="19">
    <source>
        <dbReference type="Pfam" id="PF00425"/>
    </source>
</evidence>
<evidence type="ECO:0000256" key="7">
    <source>
        <dbReference type="ARBA" id="ARBA00022640"/>
    </source>
</evidence>
<evidence type="ECO:0000256" key="11">
    <source>
        <dbReference type="ARBA" id="ARBA00022962"/>
    </source>
</evidence>
<dbReference type="PANTHER" id="PTHR11236:SF18">
    <property type="entry name" value="AMINODEOXYCHORISMATE SYNTHASE"/>
    <property type="match status" value="1"/>
</dbReference>
<sequence>MATANLGIRPLPPRLLRQRSGGAPSPVIGGPRFPRANVDLSAAGRIRPLIWRRRCGGGHREGEGEGEGLVRTLLVDNYDSYTYNIYQELSVVNGVPPVVVHNDEWTLEDFLYYLYEEKAFDNIVISPGPGSPANPRDIGICLKILLECADIPILGVCLGHQALGIVHGAQVVHAPEPVHGRLSEIEHSGCTLFTNIPSGRNSGFKVVRYHSLVIDADSLPKDLIPVAWTTNIGAGLSDMSCINGFKRKVLMGVMHSTRPHFGVQFHPESIATNHGRQIFENFKKMTVDYGSRPSSLKERKVHGSGPPKNKLFHRRAAMNSHFSLCKTQSITRTTLNTNTVKHLRLRWRKIDSLVSQFCGAENIFCYLFGKKNAEDTFWLDSSSTDQGRARFSFMGGRGGSLWKQLTFRLAGQSKQTTGDGGYLSIQDNHGFVRKIFLKDGVFDFLNKELQSFHYEKEDYEGLPFDFCGGFIGFMGYNLKVECGATSNRYKSSTPDACFFFADNLLVIDHSNGDVYILSIHDIYNSDNEMGEGENLQESLWLDDMERRLLRLKDKSTKKLNMKKSLAGSCIPSKESFVVEKSRPQYIKDVENCLKLIRDGESYELCLTTQMRKRVVGLDPLELYLNLRDHNPAPYAAWLNFTTEKLHICCSSPERFLRLDGSGNLEAKPIKGTISRGRTPEEDEHLRLQLQFSEKDRAENLMIVDLLRNDLGRVCEPGSVCVPYLMDVESYATVHTMVSTIQGKKKPNVSPIDCVRAAFPGGSMTGAPKLRSMELLDSLESSSRGVYSGSIGFFSYNQTFDLNIVIRTVVIHEEEATIGAGGAIVALSNPEDEYEEMMLKAKAPIMVVNECIRDMDHNGRAFKMVI</sequence>
<dbReference type="EC" id="2.6.1.85" evidence="5"/>
<dbReference type="CDD" id="cd01743">
    <property type="entry name" value="GATase1_Anthranilate_Synthase"/>
    <property type="match status" value="1"/>
</dbReference>
<evidence type="ECO:0000256" key="4">
    <source>
        <dbReference type="ARBA" id="ARBA00005970"/>
    </source>
</evidence>
<dbReference type="Pfam" id="PF00117">
    <property type="entry name" value="GATase"/>
    <property type="match status" value="1"/>
</dbReference>
<dbReference type="GO" id="GO:0000162">
    <property type="term" value="P:L-tryptophan biosynthetic process"/>
    <property type="evidence" value="ECO:0007669"/>
    <property type="project" value="TreeGrafter"/>
</dbReference>
<feature type="region of interest" description="Disordered" evidence="17">
    <location>
        <begin position="1"/>
        <end position="27"/>
    </location>
</feature>
<keyword evidence="11" id="KW-0315">Glutamine amidotransferase</keyword>
<comment type="caution">
    <text evidence="21">The sequence shown here is derived from an EMBL/GenBank/DDBJ whole genome shotgun (WGS) entry which is preliminary data.</text>
</comment>
<dbReference type="InterPro" id="IPR005801">
    <property type="entry name" value="ADC_synthase"/>
</dbReference>
<evidence type="ECO:0000256" key="13">
    <source>
        <dbReference type="ARBA" id="ARBA00031329"/>
    </source>
</evidence>
<evidence type="ECO:0000256" key="5">
    <source>
        <dbReference type="ARBA" id="ARBA00013139"/>
    </source>
</evidence>
<dbReference type="InterPro" id="IPR017926">
    <property type="entry name" value="GATASE"/>
</dbReference>
<dbReference type="GO" id="GO:0009507">
    <property type="term" value="C:chloroplast"/>
    <property type="evidence" value="ECO:0007669"/>
    <property type="project" value="UniProtKB-SubCell"/>
</dbReference>
<keyword evidence="6" id="KW-0150">Chloroplast</keyword>
<name>A0AAX6E7Y5_IRIPA</name>
<comment type="pathway">
    <text evidence="3">Cofactor biosynthesis; tetrahydrofolate biosynthesis; 4-aminobenzoate from chorismate: step 1/2.</text>
</comment>
<dbReference type="InterPro" id="IPR015890">
    <property type="entry name" value="Chorismate_C"/>
</dbReference>
<dbReference type="GO" id="GO:0046820">
    <property type="term" value="F:4-amino-4-deoxychorismate synthase activity"/>
    <property type="evidence" value="ECO:0007669"/>
    <property type="project" value="UniProtKB-EC"/>
</dbReference>
<keyword evidence="10" id="KW-0809">Transit peptide</keyword>
<reference evidence="21" key="1">
    <citation type="journal article" date="2023" name="GigaByte">
        <title>Genome assembly of the bearded iris, Iris pallida Lam.</title>
        <authorList>
            <person name="Bruccoleri R.E."/>
            <person name="Oakeley E.J."/>
            <person name="Faust A.M.E."/>
            <person name="Altorfer M."/>
            <person name="Dessus-Babus S."/>
            <person name="Burckhardt D."/>
            <person name="Oertli M."/>
            <person name="Naumann U."/>
            <person name="Petersen F."/>
            <person name="Wong J."/>
        </authorList>
    </citation>
    <scope>NUCLEOTIDE SEQUENCE</scope>
    <source>
        <strain evidence="21">GSM-AAB239-AS_SAM_17_03QT</strain>
    </source>
</reference>
<evidence type="ECO:0000259" key="18">
    <source>
        <dbReference type="Pfam" id="PF00117"/>
    </source>
</evidence>
<dbReference type="NCBIfam" id="TIGR00553">
    <property type="entry name" value="pabB"/>
    <property type="match status" value="1"/>
</dbReference>
<protein>
    <recommendedName>
        <fullName evidence="5">aminodeoxychorismate synthase</fullName>
        <ecNumber evidence="5">2.6.1.85</ecNumber>
    </recommendedName>
    <alternativeName>
        <fullName evidence="13 16">Para-aminobenzoate synthase</fullName>
    </alternativeName>
    <alternativeName>
        <fullName evidence="14">p-aminobenzoic acid synthase</fullName>
    </alternativeName>
</protein>
<evidence type="ECO:0000259" key="20">
    <source>
        <dbReference type="Pfam" id="PF04715"/>
    </source>
</evidence>
<proteinExistence type="inferred from homology"/>
<evidence type="ECO:0000256" key="3">
    <source>
        <dbReference type="ARBA" id="ARBA00005009"/>
    </source>
</evidence>
<accession>A0AAX6E7Y5</accession>
<dbReference type="NCBIfam" id="TIGR00566">
    <property type="entry name" value="trpG_papA"/>
    <property type="match status" value="1"/>
</dbReference>
<dbReference type="PRINTS" id="PR00099">
    <property type="entry name" value="CPSGATASE"/>
</dbReference>
<evidence type="ECO:0000313" key="22">
    <source>
        <dbReference type="Proteomes" id="UP001140949"/>
    </source>
</evidence>
<keyword evidence="8" id="KW-0808">Transferase</keyword>
<dbReference type="SUPFAM" id="SSF52317">
    <property type="entry name" value="Class I glutamine amidotransferase-like"/>
    <property type="match status" value="1"/>
</dbReference>
<dbReference type="Pfam" id="PF00425">
    <property type="entry name" value="Chorismate_bind"/>
    <property type="match status" value="1"/>
</dbReference>
<dbReference type="PROSITE" id="PS51273">
    <property type="entry name" value="GATASE_TYPE_1"/>
    <property type="match status" value="1"/>
</dbReference>
<evidence type="ECO:0000256" key="2">
    <source>
        <dbReference type="ARBA" id="ARBA00004229"/>
    </source>
</evidence>
<evidence type="ECO:0000256" key="17">
    <source>
        <dbReference type="SAM" id="MobiDB-lite"/>
    </source>
</evidence>
<dbReference type="InterPro" id="IPR006805">
    <property type="entry name" value="Anth_synth_I_N"/>
</dbReference>
<reference evidence="21" key="2">
    <citation type="submission" date="2023-04" db="EMBL/GenBank/DDBJ databases">
        <authorList>
            <person name="Bruccoleri R.E."/>
            <person name="Oakeley E.J."/>
            <person name="Faust A.-M."/>
            <person name="Dessus-Babus S."/>
            <person name="Altorfer M."/>
            <person name="Burckhardt D."/>
            <person name="Oertli M."/>
            <person name="Naumann U."/>
            <person name="Petersen F."/>
            <person name="Wong J."/>
        </authorList>
    </citation>
    <scope>NUCLEOTIDE SEQUENCE</scope>
    <source>
        <strain evidence="21">GSM-AAB239-AS_SAM_17_03QT</strain>
        <tissue evidence="21">Leaf</tissue>
    </source>
</reference>
<evidence type="ECO:0000256" key="1">
    <source>
        <dbReference type="ARBA" id="ARBA00001000"/>
    </source>
</evidence>
<dbReference type="FunFam" id="3.40.50.880:FF:000072">
    <property type="entry name" value="Aminodeoxychorismate synthase, chloroplastic"/>
    <property type="match status" value="1"/>
</dbReference>
<dbReference type="InterPro" id="IPR005802">
    <property type="entry name" value="ADC_synth_comp_1"/>
</dbReference>
<dbReference type="Pfam" id="PF04715">
    <property type="entry name" value="Anth_synt_I_N"/>
    <property type="match status" value="1"/>
</dbReference>
<comment type="function">
    <text evidence="15">Bifunctional enzyme that catalyzes the biosynthesis of 4-amino-4-deoxychorismate (ADC) from chorismate and glutamine. In the first step, a glutamine amidotransferase generates ammonia that is channelled between the binding sites of glutamine and chorismate and used along with chorismate in the second step, catalyzed by aminodeoxychorismate synthase, to produce ADC. Required for the synthesis of 4-aminobenzoate (PABA), an important component in tetrahydrofolate biosynthesis. Does not possess ADC lyase activity.</text>
</comment>
<evidence type="ECO:0000256" key="16">
    <source>
        <dbReference type="ARBA" id="ARBA00078510"/>
    </source>
</evidence>
<dbReference type="AlphaFoldDB" id="A0AAX6E7Y5"/>
<dbReference type="EMBL" id="JANAVB010039020">
    <property type="protein sequence ID" value="KAJ6800237.1"/>
    <property type="molecule type" value="Genomic_DNA"/>
</dbReference>
<comment type="catalytic activity">
    <reaction evidence="1">
        <text>chorismate + L-glutamine = 4-amino-4-deoxychorismate + L-glutamate</text>
        <dbReference type="Rhea" id="RHEA:11672"/>
        <dbReference type="ChEBI" id="CHEBI:29748"/>
        <dbReference type="ChEBI" id="CHEBI:29985"/>
        <dbReference type="ChEBI" id="CHEBI:58359"/>
        <dbReference type="ChEBI" id="CHEBI:58406"/>
        <dbReference type="EC" id="2.6.1.85"/>
    </reaction>
</comment>
<evidence type="ECO:0000256" key="6">
    <source>
        <dbReference type="ARBA" id="ARBA00022528"/>
    </source>
</evidence>